<dbReference type="InterPro" id="IPR029063">
    <property type="entry name" value="SAM-dependent_MTases_sf"/>
</dbReference>
<sequence length="373" mass="40294">MGSEWETLVVGDHQARVNIAGPVPDPDRPHLWPSVGEYPIYDAFLYHAMLADRPRNEVFRDAIVQQAPGATVLEIGCGPDLLWSLCAAESGADRVVSVESLDDSVRRAEELARDRAPGRISVVAGLSTEVTLPDRAGLCIAELVGCIGGSEGMARVIEDARRRHLSPGARVVPHRVRTLAAAVCLADLMPEGPGVPEILVPYVESVFRAAGGFFDLRMCVGGIGYDAIRSTTGAIEDLRFNDGVYEQGGDLRLTMTRPGRVDGLLLWLDLEGRAGGERLDTLATRTSWLPVYVPLQIPEPVTLDPGDVIELRVTSELSADGIHPDYRFTGSVRRADCRRVPVTAESLYAGSAFRRSPLHEALFGAAEPVAVRA</sequence>
<dbReference type="GO" id="GO:0042054">
    <property type="term" value="F:histone methyltransferase activity"/>
    <property type="evidence" value="ECO:0007669"/>
    <property type="project" value="TreeGrafter"/>
</dbReference>
<dbReference type="Proteomes" id="UP000003963">
    <property type="component" value="Unassembled WGS sequence"/>
</dbReference>
<dbReference type="CDD" id="cd02440">
    <property type="entry name" value="AdoMet_MTases"/>
    <property type="match status" value="1"/>
</dbReference>
<keyword evidence="2" id="KW-1185">Reference proteome</keyword>
<evidence type="ECO:0000313" key="1">
    <source>
        <dbReference type="EMBL" id="EFL21639.1"/>
    </source>
</evidence>
<dbReference type="PANTHER" id="PTHR11006">
    <property type="entry name" value="PROTEIN ARGININE N-METHYLTRANSFERASE"/>
    <property type="match status" value="1"/>
</dbReference>
<evidence type="ECO:0000313" key="2">
    <source>
        <dbReference type="Proteomes" id="UP000003963"/>
    </source>
</evidence>
<protein>
    <recommendedName>
        <fullName evidence="3">Class I SAM-dependent methyltransferase</fullName>
    </recommendedName>
</protein>
<dbReference type="STRING" id="457427.SSOG_01351"/>
<dbReference type="RefSeq" id="WP_009713461.1">
    <property type="nucleotide sequence ID" value="NZ_GG657754.1"/>
</dbReference>
<organism evidence="1 2">
    <name type="scientific">Streptomyces himastatinicus ATCC 53653</name>
    <dbReference type="NCBI Taxonomy" id="457427"/>
    <lineage>
        <taxon>Bacteria</taxon>
        <taxon>Bacillati</taxon>
        <taxon>Actinomycetota</taxon>
        <taxon>Actinomycetes</taxon>
        <taxon>Kitasatosporales</taxon>
        <taxon>Streptomycetaceae</taxon>
        <taxon>Streptomyces</taxon>
        <taxon>Streptomyces violaceusniger group</taxon>
    </lineage>
</organism>
<proteinExistence type="predicted"/>
<evidence type="ECO:0008006" key="3">
    <source>
        <dbReference type="Google" id="ProtNLM"/>
    </source>
</evidence>
<dbReference type="Gene3D" id="3.40.50.150">
    <property type="entry name" value="Vaccinia Virus protein VP39"/>
    <property type="match status" value="1"/>
</dbReference>
<dbReference type="EMBL" id="GG657754">
    <property type="protein sequence ID" value="EFL21639.1"/>
    <property type="molecule type" value="Genomic_DNA"/>
</dbReference>
<dbReference type="OrthoDB" id="5383291at2"/>
<dbReference type="SUPFAM" id="SSF53335">
    <property type="entry name" value="S-adenosyl-L-methionine-dependent methyltransferases"/>
    <property type="match status" value="1"/>
</dbReference>
<dbReference type="InterPro" id="IPR025799">
    <property type="entry name" value="Arg_MeTrfase"/>
</dbReference>
<gene>
    <name evidence="1" type="ORF">SSOG_01351</name>
</gene>
<dbReference type="AlphaFoldDB" id="D9WMS9"/>
<dbReference type="HOGENOM" id="CLU_775942_0_0_11"/>
<accession>D9WMS9</accession>
<reference evidence="1 2" key="1">
    <citation type="submission" date="2009-02" db="EMBL/GenBank/DDBJ databases">
        <title>Annotation of Streptomyces hygroscopicus strain ATCC 53653.</title>
        <authorList>
            <consortium name="The Broad Institute Genome Sequencing Platform"/>
            <consortium name="Broad Institute Microbial Sequencing Center"/>
            <person name="Fischbach M."/>
            <person name="Godfrey P."/>
            <person name="Ward D."/>
            <person name="Young S."/>
            <person name="Zeng Q."/>
            <person name="Koehrsen M."/>
            <person name="Alvarado L."/>
            <person name="Berlin A.M."/>
            <person name="Bochicchio J."/>
            <person name="Borenstein D."/>
            <person name="Chapman S.B."/>
            <person name="Chen Z."/>
            <person name="Engels R."/>
            <person name="Freedman E."/>
            <person name="Gellesch M."/>
            <person name="Goldberg J."/>
            <person name="Griggs A."/>
            <person name="Gujja S."/>
            <person name="Heilman E.R."/>
            <person name="Heiman D.I."/>
            <person name="Hepburn T.A."/>
            <person name="Howarth C."/>
            <person name="Jen D."/>
            <person name="Larson L."/>
            <person name="Lewis B."/>
            <person name="Mehta T."/>
            <person name="Park D."/>
            <person name="Pearson M."/>
            <person name="Richards J."/>
            <person name="Roberts A."/>
            <person name="Saif S."/>
            <person name="Shea T.D."/>
            <person name="Shenoy N."/>
            <person name="Sisk P."/>
            <person name="Stolte C."/>
            <person name="Sykes S.N."/>
            <person name="Thomson T."/>
            <person name="Walk T."/>
            <person name="White J."/>
            <person name="Yandava C."/>
            <person name="Straight P."/>
            <person name="Clardy J."/>
            <person name="Hung D."/>
            <person name="Kolter R."/>
            <person name="Mekalanos J."/>
            <person name="Walker S."/>
            <person name="Walsh C.T."/>
            <person name="Wieland-Brown L.C."/>
            <person name="Haas B."/>
            <person name="Nusbaum C."/>
            <person name="Birren B."/>
        </authorList>
    </citation>
    <scope>NUCLEOTIDE SEQUENCE [LARGE SCALE GENOMIC DNA]</scope>
    <source>
        <strain evidence="1 2">ATCC 53653</strain>
    </source>
</reference>
<dbReference type="PANTHER" id="PTHR11006:SF53">
    <property type="entry name" value="PROTEIN ARGININE N-METHYLTRANSFERASE 3"/>
    <property type="match status" value="1"/>
</dbReference>
<name>D9WMS9_9ACTN</name>
<dbReference type="GO" id="GO:0016274">
    <property type="term" value="F:protein-arginine N-methyltransferase activity"/>
    <property type="evidence" value="ECO:0007669"/>
    <property type="project" value="InterPro"/>
</dbReference>